<protein>
    <submittedName>
        <fullName evidence="1">Head-tail connector protein</fullName>
    </submittedName>
</protein>
<dbReference type="Gene3D" id="1.10.3230.30">
    <property type="entry name" value="Phage gp6-like head-tail connector protein"/>
    <property type="match status" value="1"/>
</dbReference>
<proteinExistence type="predicted"/>
<dbReference type="InterPro" id="IPR021146">
    <property type="entry name" value="Phage_gp6-like_head-tail"/>
</dbReference>
<dbReference type="CDD" id="cd08054">
    <property type="entry name" value="gp6"/>
    <property type="match status" value="1"/>
</dbReference>
<dbReference type="NCBIfam" id="TIGR01560">
    <property type="entry name" value="put_DNA_pack"/>
    <property type="match status" value="1"/>
</dbReference>
<dbReference type="EMBL" id="CP114052">
    <property type="protein sequence ID" value="WAW14751.1"/>
    <property type="molecule type" value="Genomic_DNA"/>
</dbReference>
<name>A0ABY7JPD6_9FIRM</name>
<gene>
    <name evidence="1" type="ORF">O0R46_09220</name>
</gene>
<evidence type="ECO:0000313" key="1">
    <source>
        <dbReference type="EMBL" id="WAW14751.1"/>
    </source>
</evidence>
<keyword evidence="2" id="KW-1185">Reference proteome</keyword>
<accession>A0ABY7JPD6</accession>
<dbReference type="RefSeq" id="WP_269311448.1">
    <property type="nucleotide sequence ID" value="NZ_CP114052.1"/>
</dbReference>
<dbReference type="Pfam" id="PF05135">
    <property type="entry name" value="Phage_connect_1"/>
    <property type="match status" value="1"/>
</dbReference>
<sequence>MDIETVKNYLKIDTDDEKETDLIQSFIDSSRSYLSGAIDNFDIKMQNKNFENMANLVMLAMISEWYDNRVYVKNDRYDKVSNIVRSMINQLQYGTYEVAISEN</sequence>
<reference evidence="1" key="1">
    <citation type="submission" date="2022-12" db="EMBL/GenBank/DDBJ databases">
        <title>Peptostreptococcus.</title>
        <authorList>
            <person name="Lee S.H."/>
        </authorList>
    </citation>
    <scope>NUCLEOTIDE SEQUENCE</scope>
    <source>
        <strain evidence="1">CBA3647</strain>
    </source>
</reference>
<evidence type="ECO:0000313" key="2">
    <source>
        <dbReference type="Proteomes" id="UP001164187"/>
    </source>
</evidence>
<organism evidence="1 2">
    <name type="scientific">Peptostreptococcus equinus</name>
    <dbReference type="NCBI Taxonomy" id="3003601"/>
    <lineage>
        <taxon>Bacteria</taxon>
        <taxon>Bacillati</taxon>
        <taxon>Bacillota</taxon>
        <taxon>Clostridia</taxon>
        <taxon>Peptostreptococcales</taxon>
        <taxon>Peptostreptococcaceae</taxon>
        <taxon>Peptostreptococcus</taxon>
    </lineage>
</organism>
<dbReference type="Proteomes" id="UP001164187">
    <property type="component" value="Chromosome"/>
</dbReference>
<dbReference type="InterPro" id="IPR006450">
    <property type="entry name" value="Phage_HK97_gp6-like"/>
</dbReference>